<evidence type="ECO:0000313" key="2">
    <source>
        <dbReference type="EnsemblPlants" id="PGSC0003DMT400014243"/>
    </source>
</evidence>
<reference evidence="2" key="2">
    <citation type="submission" date="2015-06" db="UniProtKB">
        <authorList>
            <consortium name="EnsemblPlants"/>
        </authorList>
    </citation>
    <scope>IDENTIFICATION</scope>
    <source>
        <strain evidence="2">DM1-3 516 R44</strain>
    </source>
</reference>
<keyword evidence="1" id="KW-0812">Transmembrane</keyword>
<name>M1A3W9_SOLTU</name>
<dbReference type="Gramene" id="PGSC0003DMT400014243">
    <property type="protein sequence ID" value="PGSC0003DMT400014243"/>
    <property type="gene ID" value="PGSC0003DMG400005585"/>
</dbReference>
<accession>M1A3W9</accession>
<sequence>MQKLTRDILIFFTNAVTVLSHLQYMHLMLVLGPFATMQAIAAILSFWPHCRLCFQVHRRPC</sequence>
<dbReference type="PaxDb" id="4113-PGSC0003DMT400014243"/>
<evidence type="ECO:0000256" key="1">
    <source>
        <dbReference type="SAM" id="Phobius"/>
    </source>
</evidence>
<keyword evidence="1" id="KW-0472">Membrane</keyword>
<reference evidence="3" key="1">
    <citation type="journal article" date="2011" name="Nature">
        <title>Genome sequence and analysis of the tuber crop potato.</title>
        <authorList>
            <consortium name="The Potato Genome Sequencing Consortium"/>
        </authorList>
    </citation>
    <scope>NUCLEOTIDE SEQUENCE [LARGE SCALE GENOMIC DNA]</scope>
    <source>
        <strain evidence="3">cv. DM1-3 516 R44</strain>
    </source>
</reference>
<dbReference type="AlphaFoldDB" id="M1A3W9"/>
<organism evidence="2 3">
    <name type="scientific">Solanum tuberosum</name>
    <name type="common">Potato</name>
    <dbReference type="NCBI Taxonomy" id="4113"/>
    <lineage>
        <taxon>Eukaryota</taxon>
        <taxon>Viridiplantae</taxon>
        <taxon>Streptophyta</taxon>
        <taxon>Embryophyta</taxon>
        <taxon>Tracheophyta</taxon>
        <taxon>Spermatophyta</taxon>
        <taxon>Magnoliopsida</taxon>
        <taxon>eudicotyledons</taxon>
        <taxon>Gunneridae</taxon>
        <taxon>Pentapetalae</taxon>
        <taxon>asterids</taxon>
        <taxon>lamiids</taxon>
        <taxon>Solanales</taxon>
        <taxon>Solanaceae</taxon>
        <taxon>Solanoideae</taxon>
        <taxon>Solaneae</taxon>
        <taxon>Solanum</taxon>
    </lineage>
</organism>
<dbReference type="HOGENOM" id="CLU_2927188_0_0_1"/>
<evidence type="ECO:0000313" key="3">
    <source>
        <dbReference type="Proteomes" id="UP000011115"/>
    </source>
</evidence>
<keyword evidence="1" id="KW-1133">Transmembrane helix</keyword>
<protein>
    <submittedName>
        <fullName evidence="2">Uncharacterized protein</fullName>
    </submittedName>
</protein>
<dbReference type="Proteomes" id="UP000011115">
    <property type="component" value="Unassembled WGS sequence"/>
</dbReference>
<dbReference type="EnsemblPlants" id="PGSC0003DMT400014243">
    <property type="protein sequence ID" value="PGSC0003DMT400014243"/>
    <property type="gene ID" value="PGSC0003DMG400005585"/>
</dbReference>
<proteinExistence type="predicted"/>
<dbReference type="InParanoid" id="M1A3W9"/>
<feature type="transmembrane region" description="Helical" evidence="1">
    <location>
        <begin position="30"/>
        <end position="50"/>
    </location>
</feature>
<keyword evidence="3" id="KW-1185">Reference proteome</keyword>